<dbReference type="AlphaFoldDB" id="A0A6P4ZTG5"/>
<evidence type="ECO:0000256" key="1">
    <source>
        <dbReference type="SAM" id="MobiDB-lite"/>
    </source>
</evidence>
<dbReference type="KEGG" id="bbel:109479811"/>
<feature type="non-terminal residue" evidence="3">
    <location>
        <position position="1"/>
    </location>
</feature>
<name>A0A6P4ZTG5_BRABE</name>
<protein>
    <submittedName>
        <fullName evidence="3">Uncharacterized protein LOC109479811</fullName>
    </submittedName>
</protein>
<evidence type="ECO:0000313" key="3">
    <source>
        <dbReference type="RefSeq" id="XP_019637389.1"/>
    </source>
</evidence>
<feature type="region of interest" description="Disordered" evidence="1">
    <location>
        <begin position="137"/>
        <end position="165"/>
    </location>
</feature>
<proteinExistence type="predicted"/>
<dbReference type="GeneID" id="109479811"/>
<dbReference type="RefSeq" id="XP_019637389.1">
    <property type="nucleotide sequence ID" value="XM_019781830.1"/>
</dbReference>
<feature type="compositionally biased region" description="Polar residues" evidence="1">
    <location>
        <begin position="143"/>
        <end position="165"/>
    </location>
</feature>
<feature type="region of interest" description="Disordered" evidence="1">
    <location>
        <begin position="1"/>
        <end position="24"/>
    </location>
</feature>
<evidence type="ECO:0000313" key="2">
    <source>
        <dbReference type="Proteomes" id="UP000515135"/>
    </source>
</evidence>
<dbReference type="Proteomes" id="UP000515135">
    <property type="component" value="Unplaced"/>
</dbReference>
<accession>A0A6P4ZTG5</accession>
<feature type="compositionally biased region" description="Low complexity" evidence="1">
    <location>
        <begin position="11"/>
        <end position="22"/>
    </location>
</feature>
<reference evidence="3" key="1">
    <citation type="submission" date="2025-08" db="UniProtKB">
        <authorList>
            <consortium name="RefSeq"/>
        </authorList>
    </citation>
    <scope>IDENTIFICATION</scope>
    <source>
        <tissue evidence="3">Gonad</tissue>
    </source>
</reference>
<gene>
    <name evidence="3" type="primary">LOC109479811</name>
</gene>
<keyword evidence="2" id="KW-1185">Reference proteome</keyword>
<sequence length="238" mass="23190">PKATSAGACFSRPRSGTSSSGTKGWAVGSKGLAFGSKGFAVGSKTGALGSRKGIKGSKDATLGSNGFALGSKDGTSGLKMGAVGWKGGEFGSSVGLSGSNGLAVGSRSAKGLALGSRLEGWSEAPGEGVCSAPAGRGDVWKGHSSQSGIKHTGVPVTSSELGTSPGLSPNCRSSGLLGMSIPSTVGACPKSRAVPPLISPGTGMSPIMGTTWSGSTGWPNPAWNCACPKSIPSNSIGF</sequence>
<organism evidence="2 3">
    <name type="scientific">Branchiostoma belcheri</name>
    <name type="common">Amphioxus</name>
    <dbReference type="NCBI Taxonomy" id="7741"/>
    <lineage>
        <taxon>Eukaryota</taxon>
        <taxon>Metazoa</taxon>
        <taxon>Chordata</taxon>
        <taxon>Cephalochordata</taxon>
        <taxon>Leptocardii</taxon>
        <taxon>Amphioxiformes</taxon>
        <taxon>Branchiostomatidae</taxon>
        <taxon>Branchiostoma</taxon>
    </lineage>
</organism>
<dbReference type="OrthoDB" id="5974730at2759"/>